<dbReference type="Gene3D" id="2.60.40.3140">
    <property type="match status" value="1"/>
</dbReference>
<keyword evidence="2" id="KW-1185">Reference proteome</keyword>
<name>A0A1N7L0F6_9FLAO</name>
<protein>
    <submittedName>
        <fullName evidence="1">Uncharacterized protein</fullName>
    </submittedName>
</protein>
<dbReference type="EMBL" id="FTOI01000004">
    <property type="protein sequence ID" value="SIS67314.1"/>
    <property type="molecule type" value="Genomic_DNA"/>
</dbReference>
<sequence length="589" mass="67549">MEWGKFSQKEIEMTDVSFESGAEAVKLGEIGHLKITESGYELLEYDRTKILSVDGFDHAQKKWSYHPGVLNDKVVIQDAHTVNFVNGTAIITPLDKKDIIISRNGDEEEIAFAFPNVRIGSIIEYKVKILRTSNLYASPWRFQNSIPTISSQLFLNLATTADYKTILKGKQLNRKYGGKKNNKRWELLNIPSDNVIKNVYNPDDYREKLMYQYTSARLYYGSYYSENTWNGFRKLINNDIQKSKKGADFKEIANSIRNGSTKLETLRNTVRYLRDHYQWNRHTAVQSFNLASEFLKKKTGNTADFNIVLEEILKVKNIQSEIAVNSLRSNGRIIVAYPTFSKLQTLVNIVEIDNGEKLMIDAATSQPDNLRFLSLNHYNYIVLGLEETGDVFTVVSPPLSEFISQQNLTIEDENSQVQVTNRSTGYFNSGDFKPQIFNVFRGIQTNENTKKEPDEWQVNNQTISFENPANSFFVIENPLTKTLATILVEKDRDYPIEIDFPFLTTVILNTKLPENYHLESTNFNRKISAFNGALQYLQQVELKDGEPLLTWSLLINKTVFETGEIQEYQNFTSQLSAVFSEVAVAKKVK</sequence>
<accession>A0A1N7L0F6</accession>
<proteinExistence type="predicted"/>
<organism evidence="1 2">
    <name type="scientific">Kaistella chaponensis</name>
    <dbReference type="NCBI Taxonomy" id="713588"/>
    <lineage>
        <taxon>Bacteria</taxon>
        <taxon>Pseudomonadati</taxon>
        <taxon>Bacteroidota</taxon>
        <taxon>Flavobacteriia</taxon>
        <taxon>Flavobacteriales</taxon>
        <taxon>Weeksellaceae</taxon>
        <taxon>Chryseobacterium group</taxon>
        <taxon>Kaistella</taxon>
    </lineage>
</organism>
<evidence type="ECO:0000313" key="1">
    <source>
        <dbReference type="EMBL" id="SIS67314.1"/>
    </source>
</evidence>
<gene>
    <name evidence="1" type="ORF">SAMN05421789_104107</name>
</gene>
<dbReference type="AlphaFoldDB" id="A0A1N7L0F6"/>
<dbReference type="Gene3D" id="2.60.120.1130">
    <property type="match status" value="1"/>
</dbReference>
<evidence type="ECO:0000313" key="2">
    <source>
        <dbReference type="Proteomes" id="UP000185839"/>
    </source>
</evidence>
<dbReference type="Proteomes" id="UP000185839">
    <property type="component" value="Unassembled WGS sequence"/>
</dbReference>
<dbReference type="STRING" id="713588.SAMN05421789_104107"/>
<reference evidence="2" key="1">
    <citation type="submission" date="2017-01" db="EMBL/GenBank/DDBJ databases">
        <authorList>
            <person name="Varghese N."/>
            <person name="Submissions S."/>
        </authorList>
    </citation>
    <scope>NUCLEOTIDE SEQUENCE [LARGE SCALE GENOMIC DNA]</scope>
    <source>
        <strain evidence="2">DSM 23145</strain>
    </source>
</reference>